<dbReference type="InterPro" id="IPR004045">
    <property type="entry name" value="Glutathione_S-Trfase_N"/>
</dbReference>
<evidence type="ECO:0000313" key="3">
    <source>
        <dbReference type="EMBL" id="KAJ1724997.1"/>
    </source>
</evidence>
<dbReference type="InterPro" id="IPR050213">
    <property type="entry name" value="GST_superfamily"/>
</dbReference>
<protein>
    <recommendedName>
        <fullName evidence="5">Glutathione S-transferase</fullName>
    </recommendedName>
</protein>
<dbReference type="PANTHER" id="PTHR11571:SF150">
    <property type="entry name" value="GLUTATHIONE S-TRANSFERASE"/>
    <property type="match status" value="1"/>
</dbReference>
<gene>
    <name evidence="3" type="ORF">LPJ53_000786</name>
</gene>
<reference evidence="3" key="1">
    <citation type="submission" date="2022-07" db="EMBL/GenBank/DDBJ databases">
        <title>Phylogenomic reconstructions and comparative analyses of Kickxellomycotina fungi.</title>
        <authorList>
            <person name="Reynolds N.K."/>
            <person name="Stajich J.E."/>
            <person name="Barry K."/>
            <person name="Grigoriev I.V."/>
            <person name="Crous P."/>
            <person name="Smith M.E."/>
        </authorList>
    </citation>
    <scope>NUCLEOTIDE SEQUENCE</scope>
    <source>
        <strain evidence="3">NBRC 32514</strain>
    </source>
</reference>
<sequence length="223" mass="25294">MSSTSSTPSYVIRYFNTTGLAEVSRMMLSAAGIECALEIPEWPQEKPNQPFGRLPVLIEKNADGEVEMVLSESATIERYIARTYGFVPTGPKQDVYQEQFCDQIRDVVITFYYRLKAKPEAQAEVVDQFGSLLDLYYSVHSEQLRKNGDNGHYFGDKLTYVDLAAYNFFRHMYFHAAKHDETVRGQVMSKITPEFVKLIKTVESDPALKAYASENGELASLVE</sequence>
<dbReference type="PROSITE" id="PS50404">
    <property type="entry name" value="GST_NTER"/>
    <property type="match status" value="1"/>
</dbReference>
<dbReference type="SUPFAM" id="SSF52833">
    <property type="entry name" value="Thioredoxin-like"/>
    <property type="match status" value="1"/>
</dbReference>
<feature type="domain" description="GST C-terminal" evidence="2">
    <location>
        <begin position="90"/>
        <end position="222"/>
    </location>
</feature>
<dbReference type="SFLD" id="SFLDS00019">
    <property type="entry name" value="Glutathione_Transferase_(cytos"/>
    <property type="match status" value="1"/>
</dbReference>
<dbReference type="GO" id="GO:0004364">
    <property type="term" value="F:glutathione transferase activity"/>
    <property type="evidence" value="ECO:0007669"/>
    <property type="project" value="TreeGrafter"/>
</dbReference>
<dbReference type="InterPro" id="IPR036249">
    <property type="entry name" value="Thioredoxin-like_sf"/>
</dbReference>
<dbReference type="CDD" id="cd03039">
    <property type="entry name" value="GST_N_Sigma_like"/>
    <property type="match status" value="1"/>
</dbReference>
<dbReference type="OrthoDB" id="414243at2759"/>
<feature type="domain" description="GST N-terminal" evidence="1">
    <location>
        <begin position="8"/>
        <end position="88"/>
    </location>
</feature>
<evidence type="ECO:0000259" key="1">
    <source>
        <dbReference type="PROSITE" id="PS50404"/>
    </source>
</evidence>
<organism evidence="3 4">
    <name type="scientific">Coemansia erecta</name>
    <dbReference type="NCBI Taxonomy" id="147472"/>
    <lineage>
        <taxon>Eukaryota</taxon>
        <taxon>Fungi</taxon>
        <taxon>Fungi incertae sedis</taxon>
        <taxon>Zoopagomycota</taxon>
        <taxon>Kickxellomycotina</taxon>
        <taxon>Kickxellomycetes</taxon>
        <taxon>Kickxellales</taxon>
        <taxon>Kickxellaceae</taxon>
        <taxon>Coemansia</taxon>
    </lineage>
</organism>
<dbReference type="AlphaFoldDB" id="A0A9W7Y727"/>
<comment type="caution">
    <text evidence="3">The sequence shown here is derived from an EMBL/GenBank/DDBJ whole genome shotgun (WGS) entry which is preliminary data.</text>
</comment>
<dbReference type="Gene3D" id="1.20.1050.10">
    <property type="match status" value="1"/>
</dbReference>
<dbReference type="Pfam" id="PF14497">
    <property type="entry name" value="GST_C_3"/>
    <property type="match status" value="1"/>
</dbReference>
<dbReference type="InterPro" id="IPR040079">
    <property type="entry name" value="Glutathione_S-Trfase"/>
</dbReference>
<dbReference type="Gene3D" id="3.40.30.10">
    <property type="entry name" value="Glutaredoxin"/>
    <property type="match status" value="1"/>
</dbReference>
<evidence type="ECO:0000313" key="4">
    <source>
        <dbReference type="Proteomes" id="UP001149813"/>
    </source>
</evidence>
<dbReference type="PANTHER" id="PTHR11571">
    <property type="entry name" value="GLUTATHIONE S-TRANSFERASE"/>
    <property type="match status" value="1"/>
</dbReference>
<dbReference type="InterPro" id="IPR004046">
    <property type="entry name" value="GST_C"/>
</dbReference>
<dbReference type="PROSITE" id="PS50405">
    <property type="entry name" value="GST_CTER"/>
    <property type="match status" value="1"/>
</dbReference>
<dbReference type="Proteomes" id="UP001149813">
    <property type="component" value="Unassembled WGS sequence"/>
</dbReference>
<accession>A0A9W7Y727</accession>
<keyword evidence="4" id="KW-1185">Reference proteome</keyword>
<dbReference type="Pfam" id="PF02798">
    <property type="entry name" value="GST_N"/>
    <property type="match status" value="1"/>
</dbReference>
<dbReference type="GO" id="GO:0006749">
    <property type="term" value="P:glutathione metabolic process"/>
    <property type="evidence" value="ECO:0007669"/>
    <property type="project" value="TreeGrafter"/>
</dbReference>
<evidence type="ECO:0000259" key="2">
    <source>
        <dbReference type="PROSITE" id="PS50405"/>
    </source>
</evidence>
<dbReference type="InterPro" id="IPR036282">
    <property type="entry name" value="Glutathione-S-Trfase_C_sf"/>
</dbReference>
<evidence type="ECO:0008006" key="5">
    <source>
        <dbReference type="Google" id="ProtNLM"/>
    </source>
</evidence>
<name>A0A9W7Y727_9FUNG</name>
<proteinExistence type="predicted"/>
<dbReference type="EMBL" id="JANBOJ010000015">
    <property type="protein sequence ID" value="KAJ1724997.1"/>
    <property type="molecule type" value="Genomic_DNA"/>
</dbReference>
<dbReference type="SUPFAM" id="SSF47616">
    <property type="entry name" value="GST C-terminal domain-like"/>
    <property type="match status" value="1"/>
</dbReference>
<dbReference type="InterPro" id="IPR010987">
    <property type="entry name" value="Glutathione-S-Trfase_C-like"/>
</dbReference>